<evidence type="ECO:0000313" key="4">
    <source>
        <dbReference type="Proteomes" id="UP000002968"/>
    </source>
</evidence>
<feature type="transmembrane region" description="Helical" evidence="2">
    <location>
        <begin position="311"/>
        <end position="339"/>
    </location>
</feature>
<sequence length="416" mass="44429">MGEVGGHGRDEIRPAAQERGQGRVVPAPECLGEGTGGRRGVLLGAHPHHVSGWGCPWRAGSWVGRVDSRYRRATVSQRIRPGGDFVGIESDQVVYEYLSRVGDVAQQRQLPSAARMRLVAGLRDEIDRRRAKTVVDSPAAVRRIISRMGTPTEVVTAAESSGAPADASAEPAAAVPVQRESGRDGGDRPKGVLRRVVPRPRPTGAGAGAAGPAPDDGPSPPHRAGMDELGDSASQPDWWRVDNSAFGIGDEVPGFVGGVEIPELLKPPPAKEKDEDAAEPVVVEAAEEPAAAGRRRRFLPRLPSGRWSNPLLLVAAGLLIAGTVIGDWRALILGWLIAYASRRLTRAEVKWAVVILPGLALAGGVVWLWGRTEGRWGTPVAEGQMNAAISETWPWVIRAAALTTALFLTWRSQRHT</sequence>
<evidence type="ECO:0000256" key="2">
    <source>
        <dbReference type="SAM" id="Phobius"/>
    </source>
</evidence>
<dbReference type="EMBL" id="GG657758">
    <property type="protein sequence ID" value="EFL40717.1"/>
    <property type="molecule type" value="Genomic_DNA"/>
</dbReference>
<organism evidence="3 4">
    <name type="scientific">Streptomyces griseoflavus Tu4000</name>
    <dbReference type="NCBI Taxonomy" id="467200"/>
    <lineage>
        <taxon>Bacteria</taxon>
        <taxon>Bacillati</taxon>
        <taxon>Actinomycetota</taxon>
        <taxon>Actinomycetes</taxon>
        <taxon>Kitasatosporales</taxon>
        <taxon>Streptomycetaceae</taxon>
        <taxon>Streptomyces</taxon>
    </lineage>
</organism>
<gene>
    <name evidence="3" type="ORF">SSRG_03521</name>
</gene>
<feature type="region of interest" description="Disordered" evidence="1">
    <location>
        <begin position="1"/>
        <end position="31"/>
    </location>
</feature>
<proteinExistence type="predicted"/>
<name>D9XSZ2_9ACTN</name>
<feature type="transmembrane region" description="Helical" evidence="2">
    <location>
        <begin position="392"/>
        <end position="410"/>
    </location>
</feature>
<feature type="transmembrane region" description="Helical" evidence="2">
    <location>
        <begin position="351"/>
        <end position="370"/>
    </location>
</feature>
<keyword evidence="2" id="KW-0472">Membrane</keyword>
<dbReference type="Proteomes" id="UP000002968">
    <property type="component" value="Unassembled WGS sequence"/>
</dbReference>
<dbReference type="STRING" id="467200.SSRG_03521"/>
<reference evidence="3" key="1">
    <citation type="submission" date="2009-02" db="EMBL/GenBank/DDBJ databases">
        <title>Annotation of Streptomyces griseoflavus strain Tu4000.</title>
        <authorList>
            <consortium name="The Broad Institute Genome Sequencing Platform"/>
            <consortium name="Broad Institute Microbial Sequencing Center"/>
            <person name="Fischbach M."/>
            <person name="Godfrey P."/>
            <person name="Ward D."/>
            <person name="Young S."/>
            <person name="Zeng Q."/>
            <person name="Koehrsen M."/>
            <person name="Alvarado L."/>
            <person name="Berlin A.M."/>
            <person name="Bochicchio J."/>
            <person name="Borenstein D."/>
            <person name="Chapman S.B."/>
            <person name="Chen Z."/>
            <person name="Engels R."/>
            <person name="Freedman E."/>
            <person name="Gellesch M."/>
            <person name="Goldberg J."/>
            <person name="Griggs A."/>
            <person name="Gujja S."/>
            <person name="Heilman E.R."/>
            <person name="Heiman D.I."/>
            <person name="Hepburn T.A."/>
            <person name="Howarth C."/>
            <person name="Jen D."/>
            <person name="Larson L."/>
            <person name="Lewis B."/>
            <person name="Mehta T."/>
            <person name="Park D."/>
            <person name="Pearson M."/>
            <person name="Richards J."/>
            <person name="Roberts A."/>
            <person name="Saif S."/>
            <person name="Shea T.D."/>
            <person name="Shenoy N."/>
            <person name="Sisk P."/>
            <person name="Stolte C."/>
            <person name="Sykes S.N."/>
            <person name="Thomson T."/>
            <person name="Walk T."/>
            <person name="White J."/>
            <person name="Yandava C."/>
            <person name="Straight P."/>
            <person name="Clardy J."/>
            <person name="Hung D."/>
            <person name="Kolter R."/>
            <person name="Mekalanos J."/>
            <person name="Walker S."/>
            <person name="Walsh C.T."/>
            <person name="Wieland-Brown L.C."/>
            <person name="Haas B."/>
            <person name="Nusbaum C."/>
            <person name="Birren B."/>
        </authorList>
    </citation>
    <scope>NUCLEOTIDE SEQUENCE [LARGE SCALE GENOMIC DNA]</scope>
    <source>
        <strain evidence="3">Tu4000</strain>
    </source>
</reference>
<evidence type="ECO:0000313" key="3">
    <source>
        <dbReference type="EMBL" id="EFL40717.1"/>
    </source>
</evidence>
<feature type="compositionally biased region" description="Low complexity" evidence="1">
    <location>
        <begin position="157"/>
        <end position="174"/>
    </location>
</feature>
<dbReference type="AlphaFoldDB" id="D9XSZ2"/>
<feature type="region of interest" description="Disordered" evidence="1">
    <location>
        <begin position="155"/>
        <end position="237"/>
    </location>
</feature>
<dbReference type="HOGENOM" id="CLU_703817_0_0_11"/>
<accession>D9XSZ2</accession>
<evidence type="ECO:0000256" key="1">
    <source>
        <dbReference type="SAM" id="MobiDB-lite"/>
    </source>
</evidence>
<dbReference type="eggNOG" id="ENOG503425I">
    <property type="taxonomic scope" value="Bacteria"/>
</dbReference>
<keyword evidence="4" id="KW-1185">Reference proteome</keyword>
<protein>
    <submittedName>
        <fullName evidence="3">Integral membrane protein</fullName>
    </submittedName>
</protein>
<feature type="compositionally biased region" description="Basic and acidic residues" evidence="1">
    <location>
        <begin position="180"/>
        <end position="190"/>
    </location>
</feature>
<keyword evidence="2" id="KW-1133">Transmembrane helix</keyword>
<feature type="compositionally biased region" description="Basic and acidic residues" evidence="1">
    <location>
        <begin position="1"/>
        <end position="13"/>
    </location>
</feature>
<keyword evidence="2" id="KW-0812">Transmembrane</keyword>